<dbReference type="OrthoDB" id="428768at2759"/>
<name>A0A8J8W6W0_9EURO</name>
<sequence length="129" mass="14614">MLTGSCLCNANKFQIEEKNIIRKITCHCARCRKVSGGLSTTNLVVQKEGFKLTSLSTWQSFVPGLSHSISTFNAVTKDKRHGHIRFCRHCGSVIYREAEEDGFRDLFFVPVGSLDDSGYAQDMKEEVWY</sequence>
<dbReference type="GO" id="GO:0016846">
    <property type="term" value="F:carbon-sulfur lyase activity"/>
    <property type="evidence" value="ECO:0007669"/>
    <property type="project" value="InterPro"/>
</dbReference>
<evidence type="ECO:0000256" key="2">
    <source>
        <dbReference type="ARBA" id="ARBA00022723"/>
    </source>
</evidence>
<dbReference type="Proteomes" id="UP000631181">
    <property type="component" value="Unassembled WGS sequence"/>
</dbReference>
<dbReference type="Gene3D" id="3.90.1590.10">
    <property type="entry name" value="glutathione-dependent formaldehyde- activating enzyme (gfa)"/>
    <property type="match status" value="1"/>
</dbReference>
<proteinExistence type="inferred from homology"/>
<dbReference type="PROSITE" id="PS51891">
    <property type="entry name" value="CENP_V_GFA"/>
    <property type="match status" value="1"/>
</dbReference>
<evidence type="ECO:0000259" key="5">
    <source>
        <dbReference type="PROSITE" id="PS51891"/>
    </source>
</evidence>
<dbReference type="InterPro" id="IPR006913">
    <property type="entry name" value="CENP-V/GFA"/>
</dbReference>
<comment type="caution">
    <text evidence="6">The sequence shown here is derived from an EMBL/GenBank/DDBJ whole genome shotgun (WGS) entry which is preliminary data.</text>
</comment>
<dbReference type="PANTHER" id="PTHR33337">
    <property type="entry name" value="GFA DOMAIN-CONTAINING PROTEIN"/>
    <property type="match status" value="1"/>
</dbReference>
<evidence type="ECO:0000256" key="1">
    <source>
        <dbReference type="ARBA" id="ARBA00005495"/>
    </source>
</evidence>
<organism evidence="6 7">
    <name type="scientific">Penicillium ucsense</name>
    <dbReference type="NCBI Taxonomy" id="2839758"/>
    <lineage>
        <taxon>Eukaryota</taxon>
        <taxon>Fungi</taxon>
        <taxon>Dikarya</taxon>
        <taxon>Ascomycota</taxon>
        <taxon>Pezizomycotina</taxon>
        <taxon>Eurotiomycetes</taxon>
        <taxon>Eurotiomycetidae</taxon>
        <taxon>Eurotiales</taxon>
        <taxon>Aspergillaceae</taxon>
        <taxon>Penicillium</taxon>
    </lineage>
</organism>
<comment type="similarity">
    <text evidence="1">Belongs to the Gfa family.</text>
</comment>
<evidence type="ECO:0000313" key="6">
    <source>
        <dbReference type="EMBL" id="KAF7717985.1"/>
    </source>
</evidence>
<dbReference type="EMBL" id="WIWV01000020">
    <property type="protein sequence ID" value="KAF7717985.1"/>
    <property type="molecule type" value="Genomic_DNA"/>
</dbReference>
<evidence type="ECO:0000256" key="3">
    <source>
        <dbReference type="ARBA" id="ARBA00022833"/>
    </source>
</evidence>
<feature type="domain" description="CENP-V/GFA" evidence="5">
    <location>
        <begin position="2"/>
        <end position="129"/>
    </location>
</feature>
<reference evidence="6" key="1">
    <citation type="journal article" date="2020" name="Front. Microbiol.">
        <title>Gene regulatory networks of Penicillium echinulatum 2HH and Penicillium oxalicum 114-2 inferred by a computational biology approach.</title>
        <authorList>
            <person name="Lenz A.R."/>
            <person name="Galan-Vasquez E."/>
            <person name="Balbinot E."/>
            <person name="De Abreu F.P."/>
            <person name="De Oliveira N.S."/>
            <person name="Da Rosa L.O."/>
            <person name="De Avila E Silva S."/>
            <person name="Camassola M."/>
            <person name="Dillon A.J.P."/>
            <person name="Perez-Rueda E."/>
        </authorList>
    </citation>
    <scope>NUCLEOTIDE SEQUENCE</scope>
    <source>
        <strain evidence="6">S1M29</strain>
    </source>
</reference>
<keyword evidence="7" id="KW-1185">Reference proteome</keyword>
<keyword evidence="4" id="KW-0456">Lyase</keyword>
<protein>
    <recommendedName>
        <fullName evidence="5">CENP-V/GFA domain-containing protein</fullName>
    </recommendedName>
</protein>
<evidence type="ECO:0000256" key="4">
    <source>
        <dbReference type="ARBA" id="ARBA00023239"/>
    </source>
</evidence>
<dbReference type="SUPFAM" id="SSF51316">
    <property type="entry name" value="Mss4-like"/>
    <property type="match status" value="1"/>
</dbReference>
<dbReference type="PANTHER" id="PTHR33337:SF30">
    <property type="entry name" value="DUF636 DOMAIN PROTEIN (AFU_ORTHOLOGUE AFUA_1G03180)"/>
    <property type="match status" value="1"/>
</dbReference>
<dbReference type="InterPro" id="IPR011057">
    <property type="entry name" value="Mss4-like_sf"/>
</dbReference>
<keyword evidence="2" id="KW-0479">Metal-binding</keyword>
<keyword evidence="3" id="KW-0862">Zinc</keyword>
<dbReference type="GO" id="GO:0046872">
    <property type="term" value="F:metal ion binding"/>
    <property type="evidence" value="ECO:0007669"/>
    <property type="project" value="UniProtKB-KW"/>
</dbReference>
<evidence type="ECO:0000313" key="7">
    <source>
        <dbReference type="Proteomes" id="UP000631181"/>
    </source>
</evidence>
<accession>A0A8J8W6W0</accession>
<dbReference type="Pfam" id="PF04828">
    <property type="entry name" value="GFA"/>
    <property type="match status" value="1"/>
</dbReference>
<gene>
    <name evidence="6" type="ORF">PECM_003444</name>
</gene>
<dbReference type="AlphaFoldDB" id="A0A8J8W6W0"/>